<feature type="domain" description="Bifunctional inhibitor/plant lipid transfer protein/seed storage helical" evidence="11">
    <location>
        <begin position="2"/>
        <end position="98"/>
    </location>
</feature>
<dbReference type="AlphaFoldDB" id="A0A022RN50"/>
<dbReference type="PANTHER" id="PTHR33044">
    <property type="entry name" value="BIFUNCTIONAL INHIBITOR/LIPID-TRANSFER PROTEIN/SEED STORAGE 2S ALBUMIN SUPERFAMILY PROTEIN-RELATED"/>
    <property type="match status" value="1"/>
</dbReference>
<dbReference type="InterPro" id="IPR016140">
    <property type="entry name" value="Bifunc_inhib/LTP/seed_store"/>
</dbReference>
<gene>
    <name evidence="12" type="ORF">MIMGU_mgv1a014935mg</name>
</gene>
<feature type="chain" id="PRO_5001505244" description="Bifunctional inhibitor/plant lipid transfer protein/seed storage helical domain-containing protein" evidence="10">
    <location>
        <begin position="17"/>
        <end position="173"/>
    </location>
</feature>
<evidence type="ECO:0000256" key="8">
    <source>
        <dbReference type="ARBA" id="ARBA00023288"/>
    </source>
</evidence>
<comment type="similarity">
    <text evidence="2">Belongs to the plant LTP family.</text>
</comment>
<name>A0A022RN50_ERYGU</name>
<dbReference type="GO" id="GO:0005886">
    <property type="term" value="C:plasma membrane"/>
    <property type="evidence" value="ECO:0007669"/>
    <property type="project" value="UniProtKB-SubCell"/>
</dbReference>
<keyword evidence="4" id="KW-0336">GPI-anchor</keyword>
<sequence>MALVLVIAMPVINGQSSTTCTGAMVRNFTPCISFLASGSNTSTPSVDCCNSLRSLMSNGQDCLCLMITGGVAFQVPLNQTLAMSLPRACKTSGVPIECKDTQNPGEGGSSMSPPSNKAPVDPRFSPPESDIIPTLTPPGFRPILTSAAAHPSHINVLPSLVAVLGFILFVKGY</sequence>
<keyword evidence="6" id="KW-1015">Disulfide bond</keyword>
<evidence type="ECO:0000256" key="5">
    <source>
        <dbReference type="ARBA" id="ARBA00022729"/>
    </source>
</evidence>
<dbReference type="KEGG" id="egt:105953308"/>
<evidence type="ECO:0000256" key="2">
    <source>
        <dbReference type="ARBA" id="ARBA00009748"/>
    </source>
</evidence>
<keyword evidence="4" id="KW-0472">Membrane</keyword>
<keyword evidence="5 10" id="KW-0732">Signal</keyword>
<proteinExistence type="inferred from homology"/>
<keyword evidence="13" id="KW-1185">Reference proteome</keyword>
<dbReference type="OrthoDB" id="1914452at2759"/>
<protein>
    <recommendedName>
        <fullName evidence="11">Bifunctional inhibitor/plant lipid transfer protein/seed storage helical domain-containing protein</fullName>
    </recommendedName>
</protein>
<evidence type="ECO:0000256" key="9">
    <source>
        <dbReference type="SAM" id="MobiDB-lite"/>
    </source>
</evidence>
<accession>A0A022RN50</accession>
<evidence type="ECO:0000256" key="6">
    <source>
        <dbReference type="ARBA" id="ARBA00023157"/>
    </source>
</evidence>
<evidence type="ECO:0000313" key="12">
    <source>
        <dbReference type="EMBL" id="EYU41464.1"/>
    </source>
</evidence>
<organism evidence="12 13">
    <name type="scientific">Erythranthe guttata</name>
    <name type="common">Yellow monkey flower</name>
    <name type="synonym">Mimulus guttatus</name>
    <dbReference type="NCBI Taxonomy" id="4155"/>
    <lineage>
        <taxon>Eukaryota</taxon>
        <taxon>Viridiplantae</taxon>
        <taxon>Streptophyta</taxon>
        <taxon>Embryophyta</taxon>
        <taxon>Tracheophyta</taxon>
        <taxon>Spermatophyta</taxon>
        <taxon>Magnoliopsida</taxon>
        <taxon>eudicotyledons</taxon>
        <taxon>Gunneridae</taxon>
        <taxon>Pentapetalae</taxon>
        <taxon>asterids</taxon>
        <taxon>lamiids</taxon>
        <taxon>Lamiales</taxon>
        <taxon>Phrymaceae</taxon>
        <taxon>Erythranthe</taxon>
    </lineage>
</organism>
<dbReference type="eggNOG" id="ENOG502RZXE">
    <property type="taxonomic scope" value="Eukaryota"/>
</dbReference>
<dbReference type="InterPro" id="IPR036312">
    <property type="entry name" value="Bifun_inhib/LTP/seed_sf"/>
</dbReference>
<dbReference type="InterPro" id="IPR043325">
    <property type="entry name" value="LTSS"/>
</dbReference>
<evidence type="ECO:0000313" key="13">
    <source>
        <dbReference type="Proteomes" id="UP000030748"/>
    </source>
</evidence>
<keyword evidence="8" id="KW-0449">Lipoprotein</keyword>
<dbReference type="Gene3D" id="1.10.110.10">
    <property type="entry name" value="Plant lipid-transfer and hydrophobic proteins"/>
    <property type="match status" value="1"/>
</dbReference>
<evidence type="ECO:0000256" key="7">
    <source>
        <dbReference type="ARBA" id="ARBA00023180"/>
    </source>
</evidence>
<dbReference type="STRING" id="4155.A0A022RN50"/>
<dbReference type="CDD" id="cd00010">
    <property type="entry name" value="AAI_LTSS"/>
    <property type="match status" value="1"/>
</dbReference>
<keyword evidence="3" id="KW-1003">Cell membrane</keyword>
<comment type="subcellular location">
    <subcellularLocation>
        <location evidence="1">Cell membrane</location>
        <topology evidence="1">Lipid-anchor</topology>
        <topology evidence="1">GPI-anchor</topology>
    </subcellularLocation>
</comment>
<evidence type="ECO:0000256" key="10">
    <source>
        <dbReference type="SAM" id="SignalP"/>
    </source>
</evidence>
<dbReference type="Proteomes" id="UP000030748">
    <property type="component" value="Unassembled WGS sequence"/>
</dbReference>
<dbReference type="Pfam" id="PF14368">
    <property type="entry name" value="LTP_2"/>
    <property type="match status" value="1"/>
</dbReference>
<feature type="region of interest" description="Disordered" evidence="9">
    <location>
        <begin position="96"/>
        <end position="131"/>
    </location>
</feature>
<dbReference type="GO" id="GO:0098552">
    <property type="term" value="C:side of membrane"/>
    <property type="evidence" value="ECO:0007669"/>
    <property type="project" value="UniProtKB-KW"/>
</dbReference>
<evidence type="ECO:0000256" key="1">
    <source>
        <dbReference type="ARBA" id="ARBA00004609"/>
    </source>
</evidence>
<keyword evidence="7" id="KW-0325">Glycoprotein</keyword>
<reference evidence="12 13" key="1">
    <citation type="journal article" date="2013" name="Proc. Natl. Acad. Sci. U.S.A.">
        <title>Fine-scale variation in meiotic recombination in Mimulus inferred from population shotgun sequencing.</title>
        <authorList>
            <person name="Hellsten U."/>
            <person name="Wright K.M."/>
            <person name="Jenkins J."/>
            <person name="Shu S."/>
            <person name="Yuan Y."/>
            <person name="Wessler S.R."/>
            <person name="Schmutz J."/>
            <person name="Willis J.H."/>
            <person name="Rokhsar D.S."/>
        </authorList>
    </citation>
    <scope>NUCLEOTIDE SEQUENCE [LARGE SCALE GENOMIC DNA]</scope>
    <source>
        <strain evidence="13">cv. DUN x IM62</strain>
    </source>
</reference>
<feature type="signal peptide" evidence="10">
    <location>
        <begin position="1"/>
        <end position="16"/>
    </location>
</feature>
<evidence type="ECO:0000259" key="11">
    <source>
        <dbReference type="Pfam" id="PF14368"/>
    </source>
</evidence>
<dbReference type="EMBL" id="KI630320">
    <property type="protein sequence ID" value="EYU41464.1"/>
    <property type="molecule type" value="Genomic_DNA"/>
</dbReference>
<evidence type="ECO:0000256" key="4">
    <source>
        <dbReference type="ARBA" id="ARBA00022622"/>
    </source>
</evidence>
<dbReference type="SUPFAM" id="SSF47699">
    <property type="entry name" value="Bifunctional inhibitor/lipid-transfer protein/seed storage 2S albumin"/>
    <property type="match status" value="1"/>
</dbReference>
<dbReference type="OMA" id="CNASMIN"/>
<evidence type="ECO:0000256" key="3">
    <source>
        <dbReference type="ARBA" id="ARBA00022475"/>
    </source>
</evidence>